<dbReference type="InterPro" id="IPR018490">
    <property type="entry name" value="cNMP-bd_dom_sf"/>
</dbReference>
<dbReference type="Gene3D" id="1.10.10.10">
    <property type="entry name" value="Winged helix-like DNA-binding domain superfamily/Winged helix DNA-binding domain"/>
    <property type="match status" value="1"/>
</dbReference>
<feature type="domain" description="Cyclic nucleotide-binding" evidence="4">
    <location>
        <begin position="13"/>
        <end position="115"/>
    </location>
</feature>
<keyword evidence="6" id="KW-1185">Reference proteome</keyword>
<dbReference type="InterPro" id="IPR036390">
    <property type="entry name" value="WH_DNA-bd_sf"/>
</dbReference>
<dbReference type="Pfam" id="PF13545">
    <property type="entry name" value="HTH_Crp_2"/>
    <property type="match status" value="1"/>
</dbReference>
<dbReference type="SUPFAM" id="SSF51206">
    <property type="entry name" value="cAMP-binding domain-like"/>
    <property type="match status" value="1"/>
</dbReference>
<sequence length="237" mass="26283">MAPIPQTECRNRLLAHMDAEDFDALIGDGEKVSLALRSTLFEHRGPIEHVHFMERGFVSLVAQSDQGRIEVGMFGREGVTGVAALLDDGSSVLKAIVQGEGEAIRFPSARFREIVLQRPTLLRLVLRYIHFLLTQTAQTAFANANYGVEPRLARSLLMVQDRLETNELHLTHTVLSFMLGTRRASVTDATHILEGCHLIRASRGTITVRDRKGLMALAGDAYGTSEAEYERLMRAQG</sequence>
<evidence type="ECO:0000256" key="1">
    <source>
        <dbReference type="ARBA" id="ARBA00023015"/>
    </source>
</evidence>
<dbReference type="InterPro" id="IPR012318">
    <property type="entry name" value="HTH_CRP"/>
</dbReference>
<evidence type="ECO:0000313" key="5">
    <source>
        <dbReference type="EMBL" id="SHI57564.1"/>
    </source>
</evidence>
<reference evidence="5 6" key="1">
    <citation type="submission" date="2016-11" db="EMBL/GenBank/DDBJ databases">
        <authorList>
            <person name="Varghese N."/>
            <person name="Submissions S."/>
        </authorList>
    </citation>
    <scope>NUCLEOTIDE SEQUENCE [LARGE SCALE GENOMIC DNA]</scope>
    <source>
        <strain evidence="5 6">DSM 21988</strain>
    </source>
</reference>
<dbReference type="InterPro" id="IPR000595">
    <property type="entry name" value="cNMP-bd_dom"/>
</dbReference>
<dbReference type="SUPFAM" id="SSF46785">
    <property type="entry name" value="Winged helix' DNA-binding domain"/>
    <property type="match status" value="1"/>
</dbReference>
<protein>
    <submittedName>
        <fullName evidence="5">cAMP-binding domain of CRP or a regulatory subunit of cAMP-dependent protein kinases</fullName>
    </submittedName>
</protein>
<keyword evidence="2" id="KW-0238">DNA-binding</keyword>
<dbReference type="InterPro" id="IPR014710">
    <property type="entry name" value="RmlC-like_jellyroll"/>
</dbReference>
<accession>A0ABY1I4C5</accession>
<dbReference type="Gene3D" id="2.60.120.10">
    <property type="entry name" value="Jelly Rolls"/>
    <property type="match status" value="1"/>
</dbReference>
<keyword evidence="3" id="KW-0804">Transcription</keyword>
<evidence type="ECO:0000256" key="2">
    <source>
        <dbReference type="ARBA" id="ARBA00023125"/>
    </source>
</evidence>
<dbReference type="EMBL" id="FQZC01000001">
    <property type="protein sequence ID" value="SHI57564.1"/>
    <property type="molecule type" value="Genomic_DNA"/>
</dbReference>
<dbReference type="InterPro" id="IPR036388">
    <property type="entry name" value="WH-like_DNA-bd_sf"/>
</dbReference>
<proteinExistence type="predicted"/>
<dbReference type="PROSITE" id="PS50042">
    <property type="entry name" value="CNMP_BINDING_3"/>
    <property type="match status" value="1"/>
</dbReference>
<evidence type="ECO:0000313" key="6">
    <source>
        <dbReference type="Proteomes" id="UP000184290"/>
    </source>
</evidence>
<dbReference type="SMART" id="SM00100">
    <property type="entry name" value="cNMP"/>
    <property type="match status" value="1"/>
</dbReference>
<dbReference type="PANTHER" id="PTHR24567:SF74">
    <property type="entry name" value="HTH-TYPE TRANSCRIPTIONAL REGULATOR ARCR"/>
    <property type="match status" value="1"/>
</dbReference>
<comment type="caution">
    <text evidence="5">The sequence shown here is derived from an EMBL/GenBank/DDBJ whole genome shotgun (WGS) entry which is preliminary data.</text>
</comment>
<name>A0ABY1I4C5_9HYPH</name>
<dbReference type="InterPro" id="IPR050397">
    <property type="entry name" value="Env_Response_Regulators"/>
</dbReference>
<organism evidence="5 6">
    <name type="scientific">Aureimonas altamirensis DSM 21988</name>
    <dbReference type="NCBI Taxonomy" id="1121026"/>
    <lineage>
        <taxon>Bacteria</taxon>
        <taxon>Pseudomonadati</taxon>
        <taxon>Pseudomonadota</taxon>
        <taxon>Alphaproteobacteria</taxon>
        <taxon>Hyphomicrobiales</taxon>
        <taxon>Aurantimonadaceae</taxon>
        <taxon>Aureimonas</taxon>
    </lineage>
</organism>
<dbReference type="CDD" id="cd00038">
    <property type="entry name" value="CAP_ED"/>
    <property type="match status" value="1"/>
</dbReference>
<dbReference type="PANTHER" id="PTHR24567">
    <property type="entry name" value="CRP FAMILY TRANSCRIPTIONAL REGULATORY PROTEIN"/>
    <property type="match status" value="1"/>
</dbReference>
<keyword evidence="1" id="KW-0805">Transcription regulation</keyword>
<dbReference type="RefSeq" id="WP_060600986.1">
    <property type="nucleotide sequence ID" value="NZ_FQZC01000001.1"/>
</dbReference>
<evidence type="ECO:0000256" key="3">
    <source>
        <dbReference type="ARBA" id="ARBA00023163"/>
    </source>
</evidence>
<evidence type="ECO:0000259" key="4">
    <source>
        <dbReference type="PROSITE" id="PS50042"/>
    </source>
</evidence>
<dbReference type="Pfam" id="PF00027">
    <property type="entry name" value="cNMP_binding"/>
    <property type="match status" value="1"/>
</dbReference>
<gene>
    <name evidence="5" type="ORF">SAMN02745911_0556</name>
</gene>
<dbReference type="Proteomes" id="UP000184290">
    <property type="component" value="Unassembled WGS sequence"/>
</dbReference>